<evidence type="ECO:0000313" key="14">
    <source>
        <dbReference type="Proteomes" id="UP001595457"/>
    </source>
</evidence>
<name>A0ABV7AR34_9GAMM</name>
<dbReference type="InterPro" id="IPR036890">
    <property type="entry name" value="HATPase_C_sf"/>
</dbReference>
<dbReference type="InterPro" id="IPR004358">
    <property type="entry name" value="Sig_transdc_His_kin-like_C"/>
</dbReference>
<dbReference type="InterPro" id="IPR005467">
    <property type="entry name" value="His_kinase_dom"/>
</dbReference>
<dbReference type="EC" id="2.7.13.3" evidence="3"/>
<dbReference type="PROSITE" id="PS50885">
    <property type="entry name" value="HAMP"/>
    <property type="match status" value="1"/>
</dbReference>
<keyword evidence="14" id="KW-1185">Reference proteome</keyword>
<evidence type="ECO:0000256" key="9">
    <source>
        <dbReference type="ARBA" id="ARBA00023012"/>
    </source>
</evidence>
<organism evidence="13 14">
    <name type="scientific">Azotobacter bryophylli</name>
    <dbReference type="NCBI Taxonomy" id="1986537"/>
    <lineage>
        <taxon>Bacteria</taxon>
        <taxon>Pseudomonadati</taxon>
        <taxon>Pseudomonadota</taxon>
        <taxon>Gammaproteobacteria</taxon>
        <taxon>Pseudomonadales</taxon>
        <taxon>Pseudomonadaceae</taxon>
        <taxon>Azotobacter</taxon>
    </lineage>
</organism>
<dbReference type="PANTHER" id="PTHR45436:SF5">
    <property type="entry name" value="SENSOR HISTIDINE KINASE TRCS"/>
    <property type="match status" value="1"/>
</dbReference>
<evidence type="ECO:0000256" key="1">
    <source>
        <dbReference type="ARBA" id="ARBA00000085"/>
    </source>
</evidence>
<feature type="domain" description="Histidine kinase" evidence="11">
    <location>
        <begin position="236"/>
        <end position="438"/>
    </location>
</feature>
<evidence type="ECO:0000256" key="4">
    <source>
        <dbReference type="ARBA" id="ARBA00022553"/>
    </source>
</evidence>
<dbReference type="InterPro" id="IPR003594">
    <property type="entry name" value="HATPase_dom"/>
</dbReference>
<evidence type="ECO:0000256" key="3">
    <source>
        <dbReference type="ARBA" id="ARBA00012438"/>
    </source>
</evidence>
<evidence type="ECO:0000256" key="2">
    <source>
        <dbReference type="ARBA" id="ARBA00004370"/>
    </source>
</evidence>
<reference evidence="14" key="1">
    <citation type="journal article" date="2019" name="Int. J. Syst. Evol. Microbiol.">
        <title>The Global Catalogue of Microorganisms (GCM) 10K type strain sequencing project: providing services to taxonomists for standard genome sequencing and annotation.</title>
        <authorList>
            <consortium name="The Broad Institute Genomics Platform"/>
            <consortium name="The Broad Institute Genome Sequencing Center for Infectious Disease"/>
            <person name="Wu L."/>
            <person name="Ma J."/>
        </authorList>
    </citation>
    <scope>NUCLEOTIDE SEQUENCE [LARGE SCALE GENOMIC DNA]</scope>
    <source>
        <strain evidence="14">KCTC 62195</strain>
    </source>
</reference>
<evidence type="ECO:0000259" key="12">
    <source>
        <dbReference type="PROSITE" id="PS50885"/>
    </source>
</evidence>
<gene>
    <name evidence="13" type="ORF">ACFOJE_04045</name>
</gene>
<dbReference type="SUPFAM" id="SSF47384">
    <property type="entry name" value="Homodimeric domain of signal transducing histidine kinase"/>
    <property type="match status" value="1"/>
</dbReference>
<dbReference type="SUPFAM" id="SSF55874">
    <property type="entry name" value="ATPase domain of HSP90 chaperone/DNA topoisomerase II/histidine kinase"/>
    <property type="match status" value="1"/>
</dbReference>
<dbReference type="InterPro" id="IPR036097">
    <property type="entry name" value="HisK_dim/P_sf"/>
</dbReference>
<comment type="subcellular location">
    <subcellularLocation>
        <location evidence="2">Membrane</location>
    </subcellularLocation>
</comment>
<evidence type="ECO:0000256" key="10">
    <source>
        <dbReference type="ARBA" id="ARBA00023136"/>
    </source>
</evidence>
<keyword evidence="4" id="KW-0597">Phosphoprotein</keyword>
<evidence type="ECO:0000256" key="5">
    <source>
        <dbReference type="ARBA" id="ARBA00022679"/>
    </source>
</evidence>
<dbReference type="PANTHER" id="PTHR45436">
    <property type="entry name" value="SENSOR HISTIDINE KINASE YKOH"/>
    <property type="match status" value="1"/>
</dbReference>
<keyword evidence="10" id="KW-0472">Membrane</keyword>
<dbReference type="Pfam" id="PF02518">
    <property type="entry name" value="HATPase_c"/>
    <property type="match status" value="1"/>
</dbReference>
<dbReference type="InterPro" id="IPR050428">
    <property type="entry name" value="TCS_sensor_his_kinase"/>
</dbReference>
<keyword evidence="7 13" id="KW-0418">Kinase</keyword>
<dbReference type="PROSITE" id="PS50109">
    <property type="entry name" value="HIS_KIN"/>
    <property type="match status" value="1"/>
</dbReference>
<keyword evidence="8" id="KW-1133">Transmembrane helix</keyword>
<evidence type="ECO:0000259" key="11">
    <source>
        <dbReference type="PROSITE" id="PS50109"/>
    </source>
</evidence>
<comment type="caution">
    <text evidence="13">The sequence shown here is derived from an EMBL/GenBank/DDBJ whole genome shotgun (WGS) entry which is preliminary data.</text>
</comment>
<dbReference type="InterPro" id="IPR003660">
    <property type="entry name" value="HAMP_dom"/>
</dbReference>
<evidence type="ECO:0000256" key="8">
    <source>
        <dbReference type="ARBA" id="ARBA00022989"/>
    </source>
</evidence>
<dbReference type="Proteomes" id="UP001595457">
    <property type="component" value="Unassembled WGS sequence"/>
</dbReference>
<dbReference type="SMART" id="SM00387">
    <property type="entry name" value="HATPase_c"/>
    <property type="match status" value="1"/>
</dbReference>
<dbReference type="Gene3D" id="3.30.565.10">
    <property type="entry name" value="Histidine kinase-like ATPase, C-terminal domain"/>
    <property type="match status" value="1"/>
</dbReference>
<proteinExistence type="predicted"/>
<evidence type="ECO:0000313" key="13">
    <source>
        <dbReference type="EMBL" id="MFC2971391.1"/>
    </source>
</evidence>
<dbReference type="RefSeq" id="WP_377812986.1">
    <property type="nucleotide sequence ID" value="NZ_JBHRSJ010000006.1"/>
</dbReference>
<evidence type="ECO:0000256" key="6">
    <source>
        <dbReference type="ARBA" id="ARBA00022692"/>
    </source>
</evidence>
<sequence>MTSIQRKLSFSLVIVLLTTGLLLAQTTLWLFDIGLRRYLEISLREEAEGLLAALVRSPNGIQLDQQHLPGGYQRPYSGHYFRIDFSMQSWRSRSLWDYPMVPPEENGLQADLEDGPKAQKLLVYRINYRRFGENISITVAEDYSPILKTYRQMQWAGSLLGTTTLILLLLLQRFMVRRALSPLEEVRQQVIQLQKGQRKELDGQVPLELEPLVEQINHLLHQTEITLQRSRHAIGSLGHALKTPLAVLISLAQRNEFSLIPELRNVLREQLASIEQRLSRELARARIAGEVTPLNYFDCDAELPSLFDTLKMVHNRNLVLDWYVPKGLRLPWDREDVLELLGNLLDNACKWARSKVHLQISIESDRLLIWVDDDGPGVAAESRAEILGRGIRLDEQVAGHGLGLAIVRDILDAWKGTLELQDSPWGGLRVVLKLPIRPTV</sequence>
<comment type="catalytic activity">
    <reaction evidence="1">
        <text>ATP + protein L-histidine = ADP + protein N-phospho-L-histidine.</text>
        <dbReference type="EC" id="2.7.13.3"/>
    </reaction>
</comment>
<keyword evidence="6" id="KW-0812">Transmembrane</keyword>
<accession>A0ABV7AR34</accession>
<keyword evidence="5 13" id="KW-0808">Transferase</keyword>
<feature type="domain" description="HAMP" evidence="12">
    <location>
        <begin position="177"/>
        <end position="228"/>
    </location>
</feature>
<dbReference type="GO" id="GO:0004673">
    <property type="term" value="F:protein histidine kinase activity"/>
    <property type="evidence" value="ECO:0007669"/>
    <property type="project" value="UniProtKB-EC"/>
</dbReference>
<protein>
    <recommendedName>
        <fullName evidence="3">histidine kinase</fullName>
        <ecNumber evidence="3">2.7.13.3</ecNumber>
    </recommendedName>
</protein>
<dbReference type="EMBL" id="JBHRSJ010000006">
    <property type="protein sequence ID" value="MFC2971391.1"/>
    <property type="molecule type" value="Genomic_DNA"/>
</dbReference>
<keyword evidence="9" id="KW-0902">Two-component regulatory system</keyword>
<evidence type="ECO:0000256" key="7">
    <source>
        <dbReference type="ARBA" id="ARBA00022777"/>
    </source>
</evidence>
<dbReference type="PRINTS" id="PR00344">
    <property type="entry name" value="BCTRLSENSOR"/>
</dbReference>